<sequence length="126" mass="14472">MAIYISVPEDVKAKIKSMKSHTAVKIWDAVWEANPKTNLTQVQIYYWGLKLNQNIWKLKDNQLESAIKILKKACEDGVKVKIIDTPVKDRISSLAFMFTGILDEYGECVCELAMDLTWKTNALKYE</sequence>
<gene>
    <name evidence="1" type="ORF">WG66_15008</name>
</gene>
<accession>A0A0W0F7W1</accession>
<protein>
    <submittedName>
        <fullName evidence="1">Uncharacterized protein</fullName>
    </submittedName>
</protein>
<comment type="caution">
    <text evidence="1">The sequence shown here is derived from an EMBL/GenBank/DDBJ whole genome shotgun (WGS) entry which is preliminary data.</text>
</comment>
<reference evidence="1 2" key="1">
    <citation type="submission" date="2015-12" db="EMBL/GenBank/DDBJ databases">
        <title>Draft genome sequence of Moniliophthora roreri, the causal agent of frosty pod rot of cacao.</title>
        <authorList>
            <person name="Aime M.C."/>
            <person name="Diaz-Valderrama J.R."/>
            <person name="Kijpornyongpan T."/>
            <person name="Phillips-Mora W."/>
        </authorList>
    </citation>
    <scope>NUCLEOTIDE SEQUENCE [LARGE SCALE GENOMIC DNA]</scope>
    <source>
        <strain evidence="1 2">MCA 2952</strain>
    </source>
</reference>
<dbReference type="AlphaFoldDB" id="A0A0W0F7W1"/>
<organism evidence="1 2">
    <name type="scientific">Moniliophthora roreri</name>
    <name type="common">Frosty pod rot fungus</name>
    <name type="synonym">Monilia roreri</name>
    <dbReference type="NCBI Taxonomy" id="221103"/>
    <lineage>
        <taxon>Eukaryota</taxon>
        <taxon>Fungi</taxon>
        <taxon>Dikarya</taxon>
        <taxon>Basidiomycota</taxon>
        <taxon>Agaricomycotina</taxon>
        <taxon>Agaricomycetes</taxon>
        <taxon>Agaricomycetidae</taxon>
        <taxon>Agaricales</taxon>
        <taxon>Marasmiineae</taxon>
        <taxon>Marasmiaceae</taxon>
        <taxon>Moniliophthora</taxon>
    </lineage>
</organism>
<name>A0A0W0F7W1_MONRR</name>
<proteinExistence type="predicted"/>
<dbReference type="Proteomes" id="UP000054988">
    <property type="component" value="Unassembled WGS sequence"/>
</dbReference>
<dbReference type="EMBL" id="LATX01002230">
    <property type="protein sequence ID" value="KTB32416.1"/>
    <property type="molecule type" value="Genomic_DNA"/>
</dbReference>
<evidence type="ECO:0000313" key="2">
    <source>
        <dbReference type="Proteomes" id="UP000054988"/>
    </source>
</evidence>
<evidence type="ECO:0000313" key="1">
    <source>
        <dbReference type="EMBL" id="KTB32416.1"/>
    </source>
</evidence>